<reference evidence="3" key="2">
    <citation type="submission" date="2016-10" db="EMBL/GenBank/DDBJ databases">
        <authorList>
            <person name="Varghese N."/>
            <person name="Submissions S."/>
        </authorList>
    </citation>
    <scope>NUCLEOTIDE SEQUENCE [LARGE SCALE GENOMIC DNA]</scope>
    <source>
        <strain evidence="3">DSM 22620</strain>
    </source>
</reference>
<evidence type="ECO:0000313" key="2">
    <source>
        <dbReference type="EMBL" id="SDR72430.1"/>
    </source>
</evidence>
<proteinExistence type="predicted"/>
<dbReference type="Proteomes" id="UP000565613">
    <property type="component" value="Unassembled WGS sequence"/>
</dbReference>
<dbReference type="AlphaFoldDB" id="A0A1H1LDK9"/>
<reference evidence="1 4" key="3">
    <citation type="submission" date="2020-04" db="EMBL/GenBank/DDBJ databases">
        <authorList>
            <person name="Hitch T.C.A."/>
            <person name="Wylensek D."/>
            <person name="Clavel T."/>
        </authorList>
    </citation>
    <scope>NUCLEOTIDE SEQUENCE [LARGE SCALE GENOMIC DNA]</scope>
    <source>
        <strain evidence="1 4">105184</strain>
    </source>
</reference>
<dbReference type="Pfam" id="PF07751">
    <property type="entry name" value="Abi_2"/>
    <property type="match status" value="1"/>
</dbReference>
<gene>
    <name evidence="1" type="ORF">HF885_06690</name>
    <name evidence="2" type="ORF">SAMN04489857_0862</name>
</gene>
<dbReference type="Proteomes" id="UP000199480">
    <property type="component" value="Chromosome I"/>
</dbReference>
<reference evidence="2" key="1">
    <citation type="submission" date="2016-10" db="EMBL/GenBank/DDBJ databases">
        <authorList>
            <person name="de Groot N.N."/>
        </authorList>
    </citation>
    <scope>NUCLEOTIDE SEQUENCE [LARGE SCALE GENOMIC DNA]</scope>
    <source>
        <strain evidence="2">DSM 22620</strain>
    </source>
</reference>
<sequence length="316" mass="35459">MGQRNSSGKPKLDPEEQVAFLRDKGVAFERMGEADAMRYLSRESYLFSAYAYRTLFPKRVGGAHDGEYANLDFRDLVDLERLDRDLRAALLPLALDAEHLAKARVLDEVARRQDEDGYSIVRDYMASLSPAERSRREAEISRLRRDEYSGDLQRHYAAEMPIWVLLELSSFGTVADIYRFCANRWGDRSMLREHYFLRSAKGVRNACAHSSAIINGFGAASHVARPAPDALTVALRDAGFSKRSRASRMRNPRLQQIASLLLLHRRMAEGTALAGEASAGLRTLAGGIRSVLSVTRPDASAEASMEFLAELVDRWF</sequence>
<dbReference type="EMBL" id="LT629759">
    <property type="protein sequence ID" value="SDR72430.1"/>
    <property type="molecule type" value="Genomic_DNA"/>
</dbReference>
<evidence type="ECO:0000313" key="3">
    <source>
        <dbReference type="Proteomes" id="UP000199480"/>
    </source>
</evidence>
<dbReference type="OrthoDB" id="5363652at2"/>
<dbReference type="RefSeq" id="WP_090861998.1">
    <property type="nucleotide sequence ID" value="NZ_JABAGR010000005.1"/>
</dbReference>
<name>A0A1H1LDK9_9ACTN</name>
<accession>A0A1H1LDK9</accession>
<evidence type="ECO:0000313" key="1">
    <source>
        <dbReference type="EMBL" id="NMF26113.1"/>
    </source>
</evidence>
<protein>
    <submittedName>
        <fullName evidence="1">Abi family protein</fullName>
    </submittedName>
    <submittedName>
        <fullName evidence="2">Abortive infection bacteriophage resistance protein</fullName>
    </submittedName>
</protein>
<organism evidence="2 3">
    <name type="scientific">Parafannyhessea umbonata</name>
    <dbReference type="NCBI Taxonomy" id="604330"/>
    <lineage>
        <taxon>Bacteria</taxon>
        <taxon>Bacillati</taxon>
        <taxon>Actinomycetota</taxon>
        <taxon>Coriobacteriia</taxon>
        <taxon>Coriobacteriales</taxon>
        <taxon>Atopobiaceae</taxon>
        <taxon>Parafannyhessea</taxon>
    </lineage>
</organism>
<dbReference type="GeneID" id="78500225"/>
<dbReference type="InterPro" id="IPR011664">
    <property type="entry name" value="Abi_system_AbiD/AbiF-like"/>
</dbReference>
<dbReference type="EMBL" id="JABAGR010000005">
    <property type="protein sequence ID" value="NMF26113.1"/>
    <property type="molecule type" value="Genomic_DNA"/>
</dbReference>
<evidence type="ECO:0000313" key="4">
    <source>
        <dbReference type="Proteomes" id="UP000565613"/>
    </source>
</evidence>